<evidence type="ECO:0000313" key="3">
    <source>
        <dbReference type="Proteomes" id="UP000799537"/>
    </source>
</evidence>
<sequence>MAQNGSTGAGSSSGVARPARGEDEPLDTSEYERIHASGRHIGALDDSRIQDNAARAGRRPASTPPTPNDGGSAAGSVDGGMTAPGDQQGGESPATQTPIPPVPPAGTPIAQPVPQVPAVPVGNPTQQAAPATQTTGDPFGPPTAAAAAMEGSRAAADHIVAAAGLVPLPGTPSFTIDIVRQYLHVIDFWHLGHGSWTLGLPPTGPGQPSRRRTGVKGPSPYRGTSQNAKTLNIHSMTLAKPKFDGRQGCTKRSVRGQLSSYRQIFANHLPATPIMAQNNNTGAGNGGAMMRSTRGDESTATRINTAYAEDTLAAGGHVGTLDDSQAQDDAMAAAVPHADSAPVANSEEPVTGNSQTGVVEAEGQGDDQSSNGEDDAPTEATVAATAQPAAVAPATTTHAVAPAPAAPGAATAVPAGGPTPVPQGGTYYTKAEVEQHEHAHDFHHRGKGSWAYGLPGPNAGPQTAVRGPNALTWKRDHVGR</sequence>
<feature type="compositionally biased region" description="Low complexity" evidence="1">
    <location>
        <begin position="322"/>
        <end position="344"/>
    </location>
</feature>
<dbReference type="GeneID" id="54566815"/>
<feature type="region of interest" description="Disordered" evidence="1">
    <location>
        <begin position="318"/>
        <end position="397"/>
    </location>
</feature>
<feature type="compositionally biased region" description="Low complexity" evidence="1">
    <location>
        <begin position="378"/>
        <end position="397"/>
    </location>
</feature>
<dbReference type="OrthoDB" id="10590470at2759"/>
<evidence type="ECO:0000256" key="1">
    <source>
        <dbReference type="SAM" id="MobiDB-lite"/>
    </source>
</evidence>
<feature type="compositionally biased region" description="Low complexity" evidence="1">
    <location>
        <begin position="69"/>
        <end position="80"/>
    </location>
</feature>
<gene>
    <name evidence="2" type="ORF">M409DRAFT_57166</name>
</gene>
<accession>A0A6A6CCM0</accession>
<dbReference type="RefSeq" id="XP_033664551.1">
    <property type="nucleotide sequence ID" value="XM_033813543.1"/>
</dbReference>
<feature type="compositionally biased region" description="Low complexity" evidence="1">
    <location>
        <begin position="1"/>
        <end position="14"/>
    </location>
</feature>
<reference evidence="2" key="1">
    <citation type="journal article" date="2020" name="Stud. Mycol.">
        <title>101 Dothideomycetes genomes: a test case for predicting lifestyles and emergence of pathogens.</title>
        <authorList>
            <person name="Haridas S."/>
            <person name="Albert R."/>
            <person name="Binder M."/>
            <person name="Bloem J."/>
            <person name="Labutti K."/>
            <person name="Salamov A."/>
            <person name="Andreopoulos B."/>
            <person name="Baker S."/>
            <person name="Barry K."/>
            <person name="Bills G."/>
            <person name="Bluhm B."/>
            <person name="Cannon C."/>
            <person name="Castanera R."/>
            <person name="Culley D."/>
            <person name="Daum C."/>
            <person name="Ezra D."/>
            <person name="Gonzalez J."/>
            <person name="Henrissat B."/>
            <person name="Kuo A."/>
            <person name="Liang C."/>
            <person name="Lipzen A."/>
            <person name="Lutzoni F."/>
            <person name="Magnuson J."/>
            <person name="Mondo S."/>
            <person name="Nolan M."/>
            <person name="Ohm R."/>
            <person name="Pangilinan J."/>
            <person name="Park H.-J."/>
            <person name="Ramirez L."/>
            <person name="Alfaro M."/>
            <person name="Sun H."/>
            <person name="Tritt A."/>
            <person name="Yoshinaga Y."/>
            <person name="Zwiers L.-H."/>
            <person name="Turgeon B."/>
            <person name="Goodwin S."/>
            <person name="Spatafora J."/>
            <person name="Crous P."/>
            <person name="Grigoriev I."/>
        </authorList>
    </citation>
    <scope>NUCLEOTIDE SEQUENCE</scope>
    <source>
        <strain evidence="2">ATCC 36951</strain>
    </source>
</reference>
<dbReference type="AlphaFoldDB" id="A0A6A6CCM0"/>
<feature type="region of interest" description="Disordered" evidence="1">
    <location>
        <begin position="1"/>
        <end position="145"/>
    </location>
</feature>
<protein>
    <submittedName>
        <fullName evidence="2">Uncharacterized protein</fullName>
    </submittedName>
</protein>
<feature type="region of interest" description="Disordered" evidence="1">
    <location>
        <begin position="200"/>
        <end position="226"/>
    </location>
</feature>
<feature type="compositionally biased region" description="Low complexity" evidence="1">
    <location>
        <begin position="107"/>
        <end position="135"/>
    </location>
</feature>
<name>A0A6A6CCM0_ZASCE</name>
<dbReference type="EMBL" id="ML993607">
    <property type="protein sequence ID" value="KAF2163662.1"/>
    <property type="molecule type" value="Genomic_DNA"/>
</dbReference>
<organism evidence="2 3">
    <name type="scientific">Zasmidium cellare ATCC 36951</name>
    <dbReference type="NCBI Taxonomy" id="1080233"/>
    <lineage>
        <taxon>Eukaryota</taxon>
        <taxon>Fungi</taxon>
        <taxon>Dikarya</taxon>
        <taxon>Ascomycota</taxon>
        <taxon>Pezizomycotina</taxon>
        <taxon>Dothideomycetes</taxon>
        <taxon>Dothideomycetidae</taxon>
        <taxon>Mycosphaerellales</taxon>
        <taxon>Mycosphaerellaceae</taxon>
        <taxon>Zasmidium</taxon>
    </lineage>
</organism>
<keyword evidence="3" id="KW-1185">Reference proteome</keyword>
<dbReference type="Proteomes" id="UP000799537">
    <property type="component" value="Unassembled WGS sequence"/>
</dbReference>
<feature type="region of interest" description="Disordered" evidence="1">
    <location>
        <begin position="445"/>
        <end position="480"/>
    </location>
</feature>
<evidence type="ECO:0000313" key="2">
    <source>
        <dbReference type="EMBL" id="KAF2163662.1"/>
    </source>
</evidence>
<proteinExistence type="predicted"/>